<feature type="region of interest" description="Disordered" evidence="1">
    <location>
        <begin position="791"/>
        <end position="839"/>
    </location>
</feature>
<feature type="compositionally biased region" description="Basic and acidic residues" evidence="1">
    <location>
        <begin position="69"/>
        <end position="83"/>
    </location>
</feature>
<name>A0A6G1JUL3_9PLEO</name>
<evidence type="ECO:0000313" key="4">
    <source>
        <dbReference type="Proteomes" id="UP000799428"/>
    </source>
</evidence>
<dbReference type="AlphaFoldDB" id="A0A6G1JUL3"/>
<feature type="region of interest" description="Disordered" evidence="1">
    <location>
        <begin position="1"/>
        <end position="30"/>
    </location>
</feature>
<proteinExistence type="predicted"/>
<dbReference type="OrthoDB" id="3477286at2759"/>
<organism evidence="3 4">
    <name type="scientific">Pleomassaria siparia CBS 279.74</name>
    <dbReference type="NCBI Taxonomy" id="1314801"/>
    <lineage>
        <taxon>Eukaryota</taxon>
        <taxon>Fungi</taxon>
        <taxon>Dikarya</taxon>
        <taxon>Ascomycota</taxon>
        <taxon>Pezizomycotina</taxon>
        <taxon>Dothideomycetes</taxon>
        <taxon>Pleosporomycetidae</taxon>
        <taxon>Pleosporales</taxon>
        <taxon>Pleomassariaceae</taxon>
        <taxon>Pleomassaria</taxon>
    </lineage>
</organism>
<accession>A0A6G1JUL3</accession>
<sequence length="938" mass="106739">MSHNSSGSSEGTRERSGSASTEPEPKLKKYIYKRLRNPDCLRLIKLRPARDQQEDIDLEIIQVSIDELTSRESSEDTKGERNKTLNGNHGIDSELARKKEPVDDDDNDNDDTDNNGSSGDDSDDCASGRGGGGSVQSRIKSQIGIPGRQLSYEAVSWCWGKESDDQVLRVHDGDHVREFRVSPNLRNALWALRKSNVVRYLWMDAICINQKNTEERNEQVPRMDKIYGMADNVCIWLGDADEDSNLAMSFIPKVLELWDFDTLIENKEMSKNWAALITLMKRPWFSRRWVVQEIALSPSAGTIYCGKKHASWQDFADAVSLFVEVESATHRLSEVMVLDKDFGNIPEFFGDVSSLGAALLVDATSNLFRDKYSTTTGRRKALAERKPLSSLEYLVSRLPVFEATQPRDTIYALLAISRDTSPEHIETGPNSPGHSREETHALRVFAPPARGFMKQSYNVDYKLPVIDVYQQFIQFSIRKSDPLRALDIICRPWAPRVLKSHDDPDYLSLPSKRRGKKVFKGDQEIPLPSWIPALSGAAFQMAEHPTLGLRMERQNADPLVGLPDQSGHRTYSAAGDRALNLETVKFRKWKFFENPKSHYPVYSMWVSGFVLDEVSTVEHLAQNGNFPYQWLWAGGWTNMDQYPEESFWRTLVADRGHLGLNPPTYFPRACKEAMKFKAKTMSRTGGNLDTNKLIHEGRCTIVAEFLRRMQEVIWNRQLMRTKDNRLGLVRDDVSPGFKVCILYGCSVPVILREIPKSQLELETEQNELFEERWIQLKNSVSSLQAIWRENRDRKRSNAKGKAPSNGSNSENTADPSRALNNETETGEGRNPFEGPSSASLVEDGIEQSNIETKHVYVNTTAKPPQRSGTLPDNTEHVKKEELRVKWMEDFEKRKQEGKEKVKPSYYRFLGECYVHGMMNGEAIGLQNQEHIKEALFEL</sequence>
<gene>
    <name evidence="3" type="ORF">K504DRAFT_462766</name>
</gene>
<dbReference type="EMBL" id="MU005783">
    <property type="protein sequence ID" value="KAF2704190.1"/>
    <property type="molecule type" value="Genomic_DNA"/>
</dbReference>
<feature type="region of interest" description="Disordered" evidence="1">
    <location>
        <begin position="69"/>
        <end position="142"/>
    </location>
</feature>
<evidence type="ECO:0000313" key="3">
    <source>
        <dbReference type="EMBL" id="KAF2704190.1"/>
    </source>
</evidence>
<feature type="compositionally biased region" description="Acidic residues" evidence="1">
    <location>
        <begin position="102"/>
        <end position="113"/>
    </location>
</feature>
<dbReference type="PANTHER" id="PTHR24148">
    <property type="entry name" value="ANKYRIN REPEAT DOMAIN-CONTAINING PROTEIN 39 HOMOLOG-RELATED"/>
    <property type="match status" value="1"/>
</dbReference>
<dbReference type="InterPro" id="IPR010730">
    <property type="entry name" value="HET"/>
</dbReference>
<keyword evidence="4" id="KW-1185">Reference proteome</keyword>
<reference evidence="3" key="1">
    <citation type="journal article" date="2020" name="Stud. Mycol.">
        <title>101 Dothideomycetes genomes: a test case for predicting lifestyles and emergence of pathogens.</title>
        <authorList>
            <person name="Haridas S."/>
            <person name="Albert R."/>
            <person name="Binder M."/>
            <person name="Bloem J."/>
            <person name="Labutti K."/>
            <person name="Salamov A."/>
            <person name="Andreopoulos B."/>
            <person name="Baker S."/>
            <person name="Barry K."/>
            <person name="Bills G."/>
            <person name="Bluhm B."/>
            <person name="Cannon C."/>
            <person name="Castanera R."/>
            <person name="Culley D."/>
            <person name="Daum C."/>
            <person name="Ezra D."/>
            <person name="Gonzalez J."/>
            <person name="Henrissat B."/>
            <person name="Kuo A."/>
            <person name="Liang C."/>
            <person name="Lipzen A."/>
            <person name="Lutzoni F."/>
            <person name="Magnuson J."/>
            <person name="Mondo S."/>
            <person name="Nolan M."/>
            <person name="Ohm R."/>
            <person name="Pangilinan J."/>
            <person name="Park H.-J."/>
            <person name="Ramirez L."/>
            <person name="Alfaro M."/>
            <person name="Sun H."/>
            <person name="Tritt A."/>
            <person name="Yoshinaga Y."/>
            <person name="Zwiers L.-H."/>
            <person name="Turgeon B."/>
            <person name="Goodwin S."/>
            <person name="Spatafora J."/>
            <person name="Crous P."/>
            <person name="Grigoriev I."/>
        </authorList>
    </citation>
    <scope>NUCLEOTIDE SEQUENCE</scope>
    <source>
        <strain evidence="3">CBS 279.74</strain>
    </source>
</reference>
<feature type="domain" description="Heterokaryon incompatibility" evidence="2">
    <location>
        <begin position="152"/>
        <end position="293"/>
    </location>
</feature>
<feature type="compositionally biased region" description="Low complexity" evidence="1">
    <location>
        <begin position="1"/>
        <end position="10"/>
    </location>
</feature>
<evidence type="ECO:0000256" key="1">
    <source>
        <dbReference type="SAM" id="MobiDB-lite"/>
    </source>
</evidence>
<feature type="non-terminal residue" evidence="3">
    <location>
        <position position="938"/>
    </location>
</feature>
<feature type="compositionally biased region" description="Polar residues" evidence="1">
    <location>
        <begin position="804"/>
        <end position="823"/>
    </location>
</feature>
<dbReference type="InterPro" id="IPR052895">
    <property type="entry name" value="HetReg/Transcr_Mod"/>
</dbReference>
<dbReference type="Pfam" id="PF06985">
    <property type="entry name" value="HET"/>
    <property type="match status" value="1"/>
</dbReference>
<dbReference type="Proteomes" id="UP000799428">
    <property type="component" value="Unassembled WGS sequence"/>
</dbReference>
<protein>
    <submittedName>
        <fullName evidence="3">HET-domain-containing protein</fullName>
    </submittedName>
</protein>
<feature type="compositionally biased region" description="Basic and acidic residues" evidence="1">
    <location>
        <begin position="91"/>
        <end position="101"/>
    </location>
</feature>
<dbReference type="PANTHER" id="PTHR24148:SF64">
    <property type="entry name" value="HETEROKARYON INCOMPATIBILITY DOMAIN-CONTAINING PROTEIN"/>
    <property type="match status" value="1"/>
</dbReference>
<evidence type="ECO:0000259" key="2">
    <source>
        <dbReference type="Pfam" id="PF06985"/>
    </source>
</evidence>